<proteinExistence type="predicted"/>
<gene>
    <name evidence="1" type="primary">pgm2</name>
</gene>
<dbReference type="AlphaFoldDB" id="A0A0A1GQM2"/>
<sequence>MEREIVWTEIEESDLAAVVSASNVKDGPTVSSSNVKDR</sequence>
<dbReference type="EMBL" id="AB896796">
    <property type="protein sequence ID" value="BAP82648.1"/>
    <property type="molecule type" value="Genomic_DNA"/>
</dbReference>
<accession>A0A0A1GQM2</accession>
<protein>
    <submittedName>
        <fullName evidence="1">Uncharacterized protein</fullName>
    </submittedName>
</protein>
<reference evidence="1" key="1">
    <citation type="journal article" date="2015" name="Nat. Chem. Biol.">
        <title>A peptide ligase and the ribosome cooperate to synthesize the peptide pheganomycin.</title>
        <authorList>
            <person name="Noike M."/>
            <person name="Matsui T."/>
            <person name="Ooya K."/>
            <person name="Sasaki I."/>
            <person name="Ohtaki S."/>
            <person name="Hamano Y."/>
            <person name="Maruyama C."/>
            <person name="Ishikawa J."/>
            <person name="Satoh Y."/>
            <person name="Ito H."/>
            <person name="Morita H."/>
            <person name="Dairi T."/>
        </authorList>
    </citation>
    <scope>NUCLEOTIDE SEQUENCE</scope>
    <source>
        <strain evidence="1">MD227-A9</strain>
    </source>
</reference>
<organism evidence="1">
    <name type="scientific">Streptomyces cirratus</name>
    <dbReference type="NCBI Taxonomy" id="68187"/>
    <lineage>
        <taxon>Bacteria</taxon>
        <taxon>Bacillati</taxon>
        <taxon>Actinomycetota</taxon>
        <taxon>Actinomycetes</taxon>
        <taxon>Kitasatosporales</taxon>
        <taxon>Streptomycetaceae</taxon>
        <taxon>Streptomyces</taxon>
    </lineage>
</organism>
<name>A0A0A1GQM2_9ACTN</name>
<dbReference type="NCBIfam" id="NF038371">
    <property type="entry name" value="phegan_RiPP_fam"/>
    <property type="match status" value="1"/>
</dbReference>
<evidence type="ECO:0000313" key="1">
    <source>
        <dbReference type="EMBL" id="BAP82648.1"/>
    </source>
</evidence>